<organism evidence="1 2">
    <name type="scientific">Strongylus vulgaris</name>
    <name type="common">Blood worm</name>
    <dbReference type="NCBI Taxonomy" id="40348"/>
    <lineage>
        <taxon>Eukaryota</taxon>
        <taxon>Metazoa</taxon>
        <taxon>Ecdysozoa</taxon>
        <taxon>Nematoda</taxon>
        <taxon>Chromadorea</taxon>
        <taxon>Rhabditida</taxon>
        <taxon>Rhabditina</taxon>
        <taxon>Rhabditomorpha</taxon>
        <taxon>Strongyloidea</taxon>
        <taxon>Strongylidae</taxon>
        <taxon>Strongylus</taxon>
    </lineage>
</organism>
<evidence type="ECO:0000313" key="1">
    <source>
        <dbReference type="EMBL" id="VDM76338.1"/>
    </source>
</evidence>
<accession>A0A3P7LB47</accession>
<keyword evidence="2" id="KW-1185">Reference proteome</keyword>
<dbReference type="AlphaFoldDB" id="A0A3P7LB47"/>
<protein>
    <submittedName>
        <fullName evidence="1">Uncharacterized protein</fullName>
    </submittedName>
</protein>
<sequence length="118" mass="13285">MGETRCLLFNAILLGDAVRGAVSFQLLPDEANLSSESGTAFDWHVVRHKLVELSKRLLDSWAFTYLLIGHRLFNYSELAVPKKDLLTVAKRPAVLACGTNLCDYYLRRNYHSDIANVS</sequence>
<gene>
    <name evidence="1" type="ORF">SVUK_LOCUS11336</name>
</gene>
<name>A0A3P7LB47_STRVU</name>
<evidence type="ECO:0000313" key="2">
    <source>
        <dbReference type="Proteomes" id="UP000270094"/>
    </source>
</evidence>
<dbReference type="Proteomes" id="UP000270094">
    <property type="component" value="Unassembled WGS sequence"/>
</dbReference>
<reference evidence="1 2" key="1">
    <citation type="submission" date="2018-11" db="EMBL/GenBank/DDBJ databases">
        <authorList>
            <consortium name="Pathogen Informatics"/>
        </authorList>
    </citation>
    <scope>NUCLEOTIDE SEQUENCE [LARGE SCALE GENOMIC DNA]</scope>
</reference>
<dbReference type="EMBL" id="UYYB01096799">
    <property type="protein sequence ID" value="VDM76338.1"/>
    <property type="molecule type" value="Genomic_DNA"/>
</dbReference>
<proteinExistence type="predicted"/>